<keyword evidence="5" id="KW-0325">Glycoprotein</keyword>
<keyword evidence="9" id="KW-0408">Iron</keyword>
<dbReference type="GO" id="GO:0046872">
    <property type="term" value="F:metal ion binding"/>
    <property type="evidence" value="ECO:0007669"/>
    <property type="project" value="UniProtKB-UniRule"/>
</dbReference>
<evidence type="ECO:0000256" key="11">
    <source>
        <dbReference type="SAM" id="SignalP"/>
    </source>
</evidence>
<dbReference type="GO" id="GO:0005576">
    <property type="term" value="C:extracellular region"/>
    <property type="evidence" value="ECO:0007669"/>
    <property type="project" value="UniProtKB-SubCell"/>
</dbReference>
<evidence type="ECO:0000313" key="13">
    <source>
        <dbReference type="EMBL" id="KAH7245016.1"/>
    </source>
</evidence>
<evidence type="ECO:0000256" key="8">
    <source>
        <dbReference type="ARBA" id="ARBA00023288"/>
    </source>
</evidence>
<accession>A0A8K0WBG5</accession>
<name>A0A8K0WBG5_9HYPO</name>
<dbReference type="EMBL" id="JAGPXF010000004">
    <property type="protein sequence ID" value="KAH7245016.1"/>
    <property type="molecule type" value="Genomic_DNA"/>
</dbReference>
<keyword evidence="14" id="KW-1185">Reference proteome</keyword>
<dbReference type="GO" id="GO:0098552">
    <property type="term" value="C:side of membrane"/>
    <property type="evidence" value="ECO:0007669"/>
    <property type="project" value="UniProtKB-KW"/>
</dbReference>
<feature type="compositionally biased region" description="Polar residues" evidence="10">
    <location>
        <begin position="112"/>
        <end position="122"/>
    </location>
</feature>
<keyword evidence="9" id="KW-0349">Heme</keyword>
<evidence type="ECO:0000256" key="1">
    <source>
        <dbReference type="ARBA" id="ARBA00004589"/>
    </source>
</evidence>
<evidence type="ECO:0000256" key="9">
    <source>
        <dbReference type="PROSITE-ProRule" id="PRU01356"/>
    </source>
</evidence>
<comment type="similarity">
    <text evidence="3">Belongs to the RBT5 family.</text>
</comment>
<dbReference type="Proteomes" id="UP000813427">
    <property type="component" value="Unassembled WGS sequence"/>
</dbReference>
<evidence type="ECO:0000256" key="3">
    <source>
        <dbReference type="ARBA" id="ARBA00010031"/>
    </source>
</evidence>
<sequence>MKVSLATTILVGTWAVQAVNNLPSCASGCLSSIAKDLRCSESDLSCLCDSPGYLAAKMSGCVLTAGCWFSDIGRFIEAHSQKAATVWAPRTCAALNGKVLGPKTTLLGNGGQNSDAPTSTLESQSGQAGGTSGTSSAMATSSPTSNMASGNRKAVGYVSVIGLLIGFY</sequence>
<keyword evidence="7 9" id="KW-1015">Disulfide bond</keyword>
<dbReference type="InterPro" id="IPR008427">
    <property type="entry name" value="Extracellular_membr_CFEM_dom"/>
</dbReference>
<keyword evidence="6 11" id="KW-0732">Signal</keyword>
<feature type="binding site" description="axial binding residue" evidence="9">
    <location>
        <position position="43"/>
    </location>
    <ligand>
        <name>heme</name>
        <dbReference type="ChEBI" id="CHEBI:30413"/>
    </ligand>
    <ligandPart>
        <name>Fe</name>
        <dbReference type="ChEBI" id="CHEBI:18248"/>
    </ligandPart>
</feature>
<comment type="caution">
    <text evidence="9">Lacks conserved residue(s) required for the propagation of feature annotation.</text>
</comment>
<comment type="caution">
    <text evidence="13">The sequence shown here is derived from an EMBL/GenBank/DDBJ whole genome shotgun (WGS) entry which is preliminary data.</text>
</comment>
<reference evidence="13" key="1">
    <citation type="journal article" date="2021" name="Nat. Commun.">
        <title>Genetic determinants of endophytism in the Arabidopsis root mycobiome.</title>
        <authorList>
            <person name="Mesny F."/>
            <person name="Miyauchi S."/>
            <person name="Thiergart T."/>
            <person name="Pickel B."/>
            <person name="Atanasova L."/>
            <person name="Karlsson M."/>
            <person name="Huettel B."/>
            <person name="Barry K.W."/>
            <person name="Haridas S."/>
            <person name="Chen C."/>
            <person name="Bauer D."/>
            <person name="Andreopoulos W."/>
            <person name="Pangilinan J."/>
            <person name="LaButti K."/>
            <person name="Riley R."/>
            <person name="Lipzen A."/>
            <person name="Clum A."/>
            <person name="Drula E."/>
            <person name="Henrissat B."/>
            <person name="Kohler A."/>
            <person name="Grigoriev I.V."/>
            <person name="Martin F.M."/>
            <person name="Hacquard S."/>
        </authorList>
    </citation>
    <scope>NUCLEOTIDE SEQUENCE</scope>
    <source>
        <strain evidence="13">MPI-SDFR-AT-0068</strain>
    </source>
</reference>
<organism evidence="13 14">
    <name type="scientific">Fusarium tricinctum</name>
    <dbReference type="NCBI Taxonomy" id="61284"/>
    <lineage>
        <taxon>Eukaryota</taxon>
        <taxon>Fungi</taxon>
        <taxon>Dikarya</taxon>
        <taxon>Ascomycota</taxon>
        <taxon>Pezizomycotina</taxon>
        <taxon>Sordariomycetes</taxon>
        <taxon>Hypocreomycetidae</taxon>
        <taxon>Hypocreales</taxon>
        <taxon>Nectriaceae</taxon>
        <taxon>Fusarium</taxon>
        <taxon>Fusarium tricinctum species complex</taxon>
    </lineage>
</organism>
<feature type="signal peptide" evidence="11">
    <location>
        <begin position="1"/>
        <end position="18"/>
    </location>
</feature>
<protein>
    <recommendedName>
        <fullName evidence="12">CFEM domain-containing protein</fullName>
    </recommendedName>
</protein>
<evidence type="ECO:0000256" key="10">
    <source>
        <dbReference type="SAM" id="MobiDB-lite"/>
    </source>
</evidence>
<dbReference type="PROSITE" id="PS52012">
    <property type="entry name" value="CFEM"/>
    <property type="match status" value="1"/>
</dbReference>
<evidence type="ECO:0000256" key="5">
    <source>
        <dbReference type="ARBA" id="ARBA00022622"/>
    </source>
</evidence>
<dbReference type="AlphaFoldDB" id="A0A8K0WBG5"/>
<keyword evidence="5" id="KW-0472">Membrane</keyword>
<evidence type="ECO:0000313" key="14">
    <source>
        <dbReference type="Proteomes" id="UP000813427"/>
    </source>
</evidence>
<keyword evidence="4" id="KW-0964">Secreted</keyword>
<keyword evidence="5" id="KW-0336">GPI-anchor</keyword>
<feature type="chain" id="PRO_5035419460" description="CFEM domain-containing protein" evidence="11">
    <location>
        <begin position="19"/>
        <end position="168"/>
    </location>
</feature>
<feature type="disulfide bond" evidence="9">
    <location>
        <begin position="39"/>
        <end position="46"/>
    </location>
</feature>
<evidence type="ECO:0000259" key="12">
    <source>
        <dbReference type="PROSITE" id="PS52012"/>
    </source>
</evidence>
<dbReference type="OrthoDB" id="3065412at2759"/>
<keyword evidence="8" id="KW-0449">Lipoprotein</keyword>
<evidence type="ECO:0000256" key="7">
    <source>
        <dbReference type="ARBA" id="ARBA00023157"/>
    </source>
</evidence>
<feature type="compositionally biased region" description="Low complexity" evidence="10">
    <location>
        <begin position="133"/>
        <end position="149"/>
    </location>
</feature>
<evidence type="ECO:0000256" key="4">
    <source>
        <dbReference type="ARBA" id="ARBA00022525"/>
    </source>
</evidence>
<feature type="region of interest" description="Disordered" evidence="10">
    <location>
        <begin position="106"/>
        <end position="149"/>
    </location>
</feature>
<keyword evidence="9" id="KW-0479">Metal-binding</keyword>
<gene>
    <name evidence="13" type="ORF">BKA59DRAFT_454086</name>
</gene>
<evidence type="ECO:0000256" key="2">
    <source>
        <dbReference type="ARBA" id="ARBA00004613"/>
    </source>
</evidence>
<feature type="domain" description="CFEM" evidence="12">
    <location>
        <begin position="1"/>
        <end position="121"/>
    </location>
</feature>
<dbReference type="Pfam" id="PF05730">
    <property type="entry name" value="CFEM"/>
    <property type="match status" value="1"/>
</dbReference>
<proteinExistence type="inferred from homology"/>
<comment type="subcellular location">
    <subcellularLocation>
        <location evidence="1">Membrane</location>
        <topology evidence="1">Lipid-anchor</topology>
        <topology evidence="1">GPI-anchor</topology>
    </subcellularLocation>
    <subcellularLocation>
        <location evidence="2">Secreted</location>
    </subcellularLocation>
</comment>
<evidence type="ECO:0000256" key="6">
    <source>
        <dbReference type="ARBA" id="ARBA00022729"/>
    </source>
</evidence>